<evidence type="ECO:0000256" key="9">
    <source>
        <dbReference type="RuleBase" id="RU003686"/>
    </source>
</evidence>
<reference evidence="11 12" key="1">
    <citation type="journal article" date="2019" name="Sci. Data">
        <title>Hybrid genome assembly and annotation of Danionella translucida.</title>
        <authorList>
            <person name="Kadobianskyi M."/>
            <person name="Schulze L."/>
            <person name="Schuelke M."/>
            <person name="Judkewitz B."/>
        </authorList>
    </citation>
    <scope>NUCLEOTIDE SEQUENCE [LARGE SCALE GENOMIC DNA]</scope>
    <source>
        <strain evidence="11 12">Bolton</strain>
    </source>
</reference>
<evidence type="ECO:0000256" key="6">
    <source>
        <dbReference type="ARBA" id="ARBA00022729"/>
    </source>
</evidence>
<protein>
    <recommendedName>
        <fullName evidence="13">C-type natriuretic peptide 1</fullName>
    </recommendedName>
</protein>
<dbReference type="PRINTS" id="PR00710">
    <property type="entry name" value="NATPEPTIDES"/>
</dbReference>
<gene>
    <name evidence="11" type="ORF">DNTS_030391</name>
</gene>
<accession>A0A553QWF9</accession>
<evidence type="ECO:0008006" key="13">
    <source>
        <dbReference type="Google" id="ProtNLM"/>
    </source>
</evidence>
<dbReference type="PANTHER" id="PTHR12167">
    <property type="entry name" value="C-TYPE NATRIURETIC PEPTIDE"/>
    <property type="match status" value="1"/>
</dbReference>
<dbReference type="Pfam" id="PF00212">
    <property type="entry name" value="ANP"/>
    <property type="match status" value="1"/>
</dbReference>
<evidence type="ECO:0000256" key="7">
    <source>
        <dbReference type="ARBA" id="ARBA00022858"/>
    </source>
</evidence>
<keyword evidence="5" id="KW-0372">Hormone</keyword>
<keyword evidence="4" id="KW-0165">Cleavage on pair of basic residues</keyword>
<dbReference type="OrthoDB" id="9387790at2759"/>
<name>A0A553QWF9_9TELE</name>
<comment type="subcellular location">
    <subcellularLocation>
        <location evidence="1 9">Secreted</location>
    </subcellularLocation>
</comment>
<dbReference type="InterPro" id="IPR030480">
    <property type="entry name" value="Natr_peptide_CS"/>
</dbReference>
<dbReference type="PROSITE" id="PS00263">
    <property type="entry name" value="NATRIURETIC_PEPTIDE"/>
    <property type="match status" value="1"/>
</dbReference>
<evidence type="ECO:0000256" key="5">
    <source>
        <dbReference type="ARBA" id="ARBA00022702"/>
    </source>
</evidence>
<dbReference type="Proteomes" id="UP000316079">
    <property type="component" value="Unassembled WGS sequence"/>
</dbReference>
<comment type="caution">
    <text evidence="11">The sequence shown here is derived from an EMBL/GenBank/DDBJ whole genome shotgun (WGS) entry which is preliminary data.</text>
</comment>
<feature type="signal peptide" evidence="10">
    <location>
        <begin position="1"/>
        <end position="22"/>
    </location>
</feature>
<evidence type="ECO:0000313" key="11">
    <source>
        <dbReference type="EMBL" id="TRY94312.1"/>
    </source>
</evidence>
<evidence type="ECO:0000313" key="12">
    <source>
        <dbReference type="Proteomes" id="UP000316079"/>
    </source>
</evidence>
<dbReference type="EMBL" id="SRMA01025462">
    <property type="protein sequence ID" value="TRY94312.1"/>
    <property type="molecule type" value="Genomic_DNA"/>
</dbReference>
<evidence type="ECO:0000256" key="4">
    <source>
        <dbReference type="ARBA" id="ARBA00022685"/>
    </source>
</evidence>
<dbReference type="GO" id="GO:0005576">
    <property type="term" value="C:extracellular region"/>
    <property type="evidence" value="ECO:0007669"/>
    <property type="project" value="UniProtKB-SubCell"/>
</dbReference>
<feature type="chain" id="PRO_5022140585" description="C-type natriuretic peptide 1" evidence="10">
    <location>
        <begin position="23"/>
        <end position="130"/>
    </location>
</feature>
<evidence type="ECO:0000256" key="2">
    <source>
        <dbReference type="ARBA" id="ARBA00009041"/>
    </source>
</evidence>
<sequence length="130" mass="14415">MLCSSVFALILVLLASPEPARTRAVHSPDKALQVIEQILDRYNDLLDGVENLTSDQLEEPAQSLSPGLKGSEYPKWIDEPAQSENAWLRLLKGTLTNQKRAPPDRLRRGWNRGCFGLKLDRIGSMSGLGC</sequence>
<evidence type="ECO:0000256" key="1">
    <source>
        <dbReference type="ARBA" id="ARBA00004613"/>
    </source>
</evidence>
<dbReference type="AlphaFoldDB" id="A0A553QWF9"/>
<dbReference type="GO" id="GO:0097746">
    <property type="term" value="P:blood vessel diameter maintenance"/>
    <property type="evidence" value="ECO:0007669"/>
    <property type="project" value="UniProtKB-KW"/>
</dbReference>
<keyword evidence="8" id="KW-1015">Disulfide bond</keyword>
<dbReference type="PANTHER" id="PTHR12167:SF4">
    <property type="entry name" value="NATRIURETIC PEPTIDE C-LIKE PROTEIN"/>
    <property type="match status" value="1"/>
</dbReference>
<dbReference type="GO" id="GO:0006182">
    <property type="term" value="P:cGMP biosynthetic process"/>
    <property type="evidence" value="ECO:0007669"/>
    <property type="project" value="TreeGrafter"/>
</dbReference>
<keyword evidence="3" id="KW-0964">Secreted</keyword>
<keyword evidence="12" id="KW-1185">Reference proteome</keyword>
<organism evidence="11 12">
    <name type="scientific">Danionella cerebrum</name>
    <dbReference type="NCBI Taxonomy" id="2873325"/>
    <lineage>
        <taxon>Eukaryota</taxon>
        <taxon>Metazoa</taxon>
        <taxon>Chordata</taxon>
        <taxon>Craniata</taxon>
        <taxon>Vertebrata</taxon>
        <taxon>Euteleostomi</taxon>
        <taxon>Actinopterygii</taxon>
        <taxon>Neopterygii</taxon>
        <taxon>Teleostei</taxon>
        <taxon>Ostariophysi</taxon>
        <taxon>Cypriniformes</taxon>
        <taxon>Danionidae</taxon>
        <taxon>Danioninae</taxon>
        <taxon>Danionella</taxon>
    </lineage>
</organism>
<keyword evidence="6 10" id="KW-0732">Signal</keyword>
<keyword evidence="7 9" id="KW-0838">Vasoactive</keyword>
<dbReference type="GO" id="GO:0007168">
    <property type="term" value="P:receptor guanylyl cyclase signaling pathway"/>
    <property type="evidence" value="ECO:0007669"/>
    <property type="project" value="TreeGrafter"/>
</dbReference>
<evidence type="ECO:0000256" key="10">
    <source>
        <dbReference type="SAM" id="SignalP"/>
    </source>
</evidence>
<evidence type="ECO:0000256" key="3">
    <source>
        <dbReference type="ARBA" id="ARBA00022525"/>
    </source>
</evidence>
<dbReference type="InterPro" id="IPR002406">
    <property type="entry name" value="C_natriurtcpep"/>
</dbReference>
<comment type="similarity">
    <text evidence="2 9">Belongs to the natriuretic peptide family.</text>
</comment>
<evidence type="ECO:0000256" key="8">
    <source>
        <dbReference type="ARBA" id="ARBA00023157"/>
    </source>
</evidence>
<dbReference type="SMART" id="SM00183">
    <property type="entry name" value="NAT_PEP"/>
    <property type="match status" value="1"/>
</dbReference>
<proteinExistence type="inferred from homology"/>
<dbReference type="STRING" id="623744.A0A553QWF9"/>
<dbReference type="PRINTS" id="PR00713">
    <property type="entry name" value="CNATPEPTIDE"/>
</dbReference>
<dbReference type="InterPro" id="IPR000663">
    <property type="entry name" value="Natr_peptide"/>
</dbReference>
<dbReference type="GO" id="GO:0005179">
    <property type="term" value="F:hormone activity"/>
    <property type="evidence" value="ECO:0007669"/>
    <property type="project" value="UniProtKB-KW"/>
</dbReference>